<dbReference type="InterPro" id="IPR013159">
    <property type="entry name" value="DnaA_C"/>
</dbReference>
<reference evidence="4" key="1">
    <citation type="submission" date="2005-10" db="EMBL/GenBank/DDBJ databases">
        <title>Complete sequence of Pelobacter carbinolicus DSM 2380.</title>
        <authorList>
            <person name="Copeland A."/>
            <person name="Lucas S."/>
            <person name="Lapidus A."/>
            <person name="Barry K."/>
            <person name="Detter J.C."/>
            <person name="Glavina T."/>
            <person name="Hammon N."/>
            <person name="Israni S."/>
            <person name="Pitluck S."/>
            <person name="Chertkov O."/>
            <person name="Schmutz J."/>
            <person name="Larimer F."/>
            <person name="Land M."/>
            <person name="Kyrpides N."/>
            <person name="Ivanova N."/>
            <person name="Richardson P."/>
        </authorList>
    </citation>
    <scope>NUCLEOTIDE SEQUENCE [LARGE SCALE GENOMIC DNA]</scope>
    <source>
        <strain evidence="4">DSM 2380 / NBRC 103641 / GraBd1</strain>
    </source>
</reference>
<dbReference type="OrthoDB" id="9800147at2"/>
<dbReference type="GO" id="GO:0006313">
    <property type="term" value="P:DNA transposition"/>
    <property type="evidence" value="ECO:0007669"/>
    <property type="project" value="InterPro"/>
</dbReference>
<evidence type="ECO:0000259" key="2">
    <source>
        <dbReference type="SMART" id="SM01321"/>
    </source>
</evidence>
<evidence type="ECO:0000313" key="4">
    <source>
        <dbReference type="Proteomes" id="UP000002534"/>
    </source>
</evidence>
<reference evidence="3 4" key="2">
    <citation type="journal article" date="2012" name="BMC Genomics">
        <title>The genome of Pelobacter carbinolicus reveals surprising metabolic capabilities and physiological features.</title>
        <authorList>
            <person name="Aklujkar M."/>
            <person name="Haveman S.A."/>
            <person name="Didonato R.Jr."/>
            <person name="Chertkov O."/>
            <person name="Han C.S."/>
            <person name="Land M.L."/>
            <person name="Brown P."/>
            <person name="Lovley D.R."/>
        </authorList>
    </citation>
    <scope>NUCLEOTIDE SEQUENCE [LARGE SCALE GENOMIC DNA]</scope>
    <source>
        <strain evidence="4">DSM 2380 / NBRC 103641 / GraBd1</strain>
    </source>
</reference>
<name>Q3A3M5_SYNC1</name>
<protein>
    <submittedName>
        <fullName evidence="3">Transposase of ISPca5, Y1_Tnp domain-containing</fullName>
    </submittedName>
</protein>
<keyword evidence="4" id="KW-1185">Reference proteome</keyword>
<dbReference type="PANTHER" id="PTHR34322">
    <property type="entry name" value="TRANSPOSASE, Y1_TNP DOMAIN-CONTAINING"/>
    <property type="match status" value="1"/>
</dbReference>
<dbReference type="HOGENOM" id="CLU_068226_0_1_7"/>
<sequence length="323" mass="37110">MPRQPRLDIPGLLQHVIVRGIERSEIFLDDGDRRRFVDRFDRLLVETETDCYAWALIPNHFHLLLRCNRMELSRFMRRLLTGYAVYFNLRHNRSGHLFQNRYKSIVCEEETYFLELIRYIHLNPLRAGLVSDLDELERYPWCGHQAILGNAHVSGHSVEAVLAHFGRQMDLSRDLYRRFVADGSGMGDQPHLVGKLSKRQESQTDAVVFDNRVLGSSGFIETLSEQNDLKGRLQDRKSLEELQRIIEDFFRVKPGGLGQRGRQDTISSARAVYCFLAVAKLRYSGVEVGKRLGICGSSVSRAARRGKELFQSKGDLQVLWAGC</sequence>
<dbReference type="Gene3D" id="3.30.70.1290">
    <property type="entry name" value="Transposase IS200-like"/>
    <property type="match status" value="1"/>
</dbReference>
<dbReference type="SMART" id="SM00760">
    <property type="entry name" value="Bac_DnaA_C"/>
    <property type="match status" value="1"/>
</dbReference>
<dbReference type="Pfam" id="PF01797">
    <property type="entry name" value="Y1_Tnp"/>
    <property type="match status" value="1"/>
</dbReference>
<dbReference type="GO" id="GO:0006275">
    <property type="term" value="P:regulation of DNA replication"/>
    <property type="evidence" value="ECO:0007669"/>
    <property type="project" value="InterPro"/>
</dbReference>
<accession>Q3A3M5</accession>
<feature type="domain" description="Chromosomal replication initiator DnaA C-terminal" evidence="1">
    <location>
        <begin position="238"/>
        <end position="306"/>
    </location>
</feature>
<dbReference type="InterPro" id="IPR010921">
    <property type="entry name" value="Trp_repressor/repl_initiator"/>
</dbReference>
<dbReference type="InterPro" id="IPR036515">
    <property type="entry name" value="Transposase_17_sf"/>
</dbReference>
<dbReference type="SUPFAM" id="SSF143422">
    <property type="entry name" value="Transposase IS200-like"/>
    <property type="match status" value="1"/>
</dbReference>
<proteinExistence type="predicted"/>
<dbReference type="Gene3D" id="1.10.1750.10">
    <property type="match status" value="1"/>
</dbReference>
<feature type="domain" description="Transposase IS200-like" evidence="2">
    <location>
        <begin position="9"/>
        <end position="123"/>
    </location>
</feature>
<dbReference type="InterPro" id="IPR002686">
    <property type="entry name" value="Transposase_17"/>
</dbReference>
<dbReference type="AlphaFoldDB" id="Q3A3M5"/>
<gene>
    <name evidence="3" type="ordered locus">Pcar_1791</name>
</gene>
<organism evidence="3 4">
    <name type="scientific">Syntrophotalea carbinolica (strain DSM 2380 / NBRC 103641 / GraBd1)</name>
    <name type="common">Pelobacter carbinolicus</name>
    <dbReference type="NCBI Taxonomy" id="338963"/>
    <lineage>
        <taxon>Bacteria</taxon>
        <taxon>Pseudomonadati</taxon>
        <taxon>Thermodesulfobacteriota</taxon>
        <taxon>Desulfuromonadia</taxon>
        <taxon>Desulfuromonadales</taxon>
        <taxon>Syntrophotaleaceae</taxon>
        <taxon>Syntrophotalea</taxon>
    </lineage>
</organism>
<dbReference type="Proteomes" id="UP000002534">
    <property type="component" value="Chromosome"/>
</dbReference>
<evidence type="ECO:0000259" key="1">
    <source>
        <dbReference type="SMART" id="SM00760"/>
    </source>
</evidence>
<dbReference type="SMART" id="SM01321">
    <property type="entry name" value="Y1_Tnp"/>
    <property type="match status" value="1"/>
</dbReference>
<evidence type="ECO:0000313" key="3">
    <source>
        <dbReference type="EMBL" id="ABA89032.1"/>
    </source>
</evidence>
<dbReference type="GO" id="GO:0006270">
    <property type="term" value="P:DNA replication initiation"/>
    <property type="evidence" value="ECO:0007669"/>
    <property type="project" value="InterPro"/>
</dbReference>
<dbReference type="GO" id="GO:0043565">
    <property type="term" value="F:sequence-specific DNA binding"/>
    <property type="evidence" value="ECO:0007669"/>
    <property type="project" value="InterPro"/>
</dbReference>
<dbReference type="KEGG" id="pca:Pcar_1791"/>
<dbReference type="STRING" id="338963.Pcar_1791"/>
<dbReference type="RefSeq" id="WP_011341526.1">
    <property type="nucleotide sequence ID" value="NC_007498.2"/>
</dbReference>
<dbReference type="GO" id="GO:0004803">
    <property type="term" value="F:transposase activity"/>
    <property type="evidence" value="ECO:0007669"/>
    <property type="project" value="InterPro"/>
</dbReference>
<dbReference type="SUPFAM" id="SSF48295">
    <property type="entry name" value="TrpR-like"/>
    <property type="match status" value="1"/>
</dbReference>
<dbReference type="PANTHER" id="PTHR34322:SF2">
    <property type="entry name" value="TRANSPOSASE IS200-LIKE DOMAIN-CONTAINING PROTEIN"/>
    <property type="match status" value="1"/>
</dbReference>
<dbReference type="eggNOG" id="COG1943">
    <property type="taxonomic scope" value="Bacteria"/>
</dbReference>
<dbReference type="GO" id="GO:0005524">
    <property type="term" value="F:ATP binding"/>
    <property type="evidence" value="ECO:0007669"/>
    <property type="project" value="InterPro"/>
</dbReference>
<dbReference type="EMBL" id="CP000142">
    <property type="protein sequence ID" value="ABA89032.1"/>
    <property type="molecule type" value="Genomic_DNA"/>
</dbReference>